<feature type="domain" description="Type II secretion system protein GspF" evidence="7">
    <location>
        <begin position="147"/>
        <end position="271"/>
    </location>
</feature>
<organism evidence="8 9">
    <name type="scientific">Thermophilibacter provencensis</name>
    <dbReference type="NCBI Taxonomy" id="1852386"/>
    <lineage>
        <taxon>Bacteria</taxon>
        <taxon>Bacillati</taxon>
        <taxon>Actinomycetota</taxon>
        <taxon>Coriobacteriia</taxon>
        <taxon>Coriobacteriales</taxon>
        <taxon>Atopobiaceae</taxon>
        <taxon>Thermophilibacter</taxon>
    </lineage>
</organism>
<dbReference type="RefSeq" id="WP_274959772.1">
    <property type="nucleotide sequence ID" value="NZ_CAUWLO010000009.1"/>
</dbReference>
<keyword evidence="3 6" id="KW-0812">Transmembrane</keyword>
<evidence type="ECO:0000313" key="9">
    <source>
        <dbReference type="Proteomes" id="UP000697330"/>
    </source>
</evidence>
<evidence type="ECO:0000256" key="6">
    <source>
        <dbReference type="SAM" id="Phobius"/>
    </source>
</evidence>
<dbReference type="Pfam" id="PF00482">
    <property type="entry name" value="T2SSF"/>
    <property type="match status" value="1"/>
</dbReference>
<feature type="transmembrane region" description="Helical" evidence="6">
    <location>
        <begin position="90"/>
        <end position="123"/>
    </location>
</feature>
<protein>
    <submittedName>
        <fullName evidence="8">Type II secretion system F family protein</fullName>
    </submittedName>
</protein>
<keyword evidence="5 6" id="KW-0472">Membrane</keyword>
<evidence type="ECO:0000313" key="8">
    <source>
        <dbReference type="EMBL" id="HJF46233.1"/>
    </source>
</evidence>
<keyword evidence="2" id="KW-1003">Cell membrane</keyword>
<dbReference type="PANTHER" id="PTHR35007">
    <property type="entry name" value="INTEGRAL MEMBRANE PROTEIN-RELATED"/>
    <property type="match status" value="1"/>
</dbReference>
<evidence type="ECO:0000256" key="3">
    <source>
        <dbReference type="ARBA" id="ARBA00022692"/>
    </source>
</evidence>
<dbReference type="EMBL" id="DYWQ01000166">
    <property type="protein sequence ID" value="HJF46233.1"/>
    <property type="molecule type" value="Genomic_DNA"/>
</dbReference>
<evidence type="ECO:0000256" key="4">
    <source>
        <dbReference type="ARBA" id="ARBA00022989"/>
    </source>
</evidence>
<evidence type="ECO:0000256" key="1">
    <source>
        <dbReference type="ARBA" id="ARBA00004651"/>
    </source>
</evidence>
<dbReference type="Proteomes" id="UP000697330">
    <property type="component" value="Unassembled WGS sequence"/>
</dbReference>
<accession>A0A921GHX4</accession>
<dbReference type="InterPro" id="IPR018076">
    <property type="entry name" value="T2SS_GspF_dom"/>
</dbReference>
<proteinExistence type="predicted"/>
<dbReference type="PANTHER" id="PTHR35007:SF1">
    <property type="entry name" value="PILUS ASSEMBLY PROTEIN"/>
    <property type="match status" value="1"/>
</dbReference>
<comment type="subcellular location">
    <subcellularLocation>
        <location evidence="1">Cell membrane</location>
        <topology evidence="1">Multi-pass membrane protein</topology>
    </subcellularLocation>
</comment>
<dbReference type="GO" id="GO:0005886">
    <property type="term" value="C:plasma membrane"/>
    <property type="evidence" value="ECO:0007669"/>
    <property type="project" value="UniProtKB-SubCell"/>
</dbReference>
<evidence type="ECO:0000256" key="5">
    <source>
        <dbReference type="ARBA" id="ARBA00023136"/>
    </source>
</evidence>
<dbReference type="AlphaFoldDB" id="A0A921GHX4"/>
<reference evidence="8" key="1">
    <citation type="journal article" date="2021" name="PeerJ">
        <title>Extensive microbial diversity within the chicken gut microbiome revealed by metagenomics and culture.</title>
        <authorList>
            <person name="Gilroy R."/>
            <person name="Ravi A."/>
            <person name="Getino M."/>
            <person name="Pursley I."/>
            <person name="Horton D.L."/>
            <person name="Alikhan N.F."/>
            <person name="Baker D."/>
            <person name="Gharbi K."/>
            <person name="Hall N."/>
            <person name="Watson M."/>
            <person name="Adriaenssens E.M."/>
            <person name="Foster-Nyarko E."/>
            <person name="Jarju S."/>
            <person name="Secka A."/>
            <person name="Antonio M."/>
            <person name="Oren A."/>
            <person name="Chaudhuri R.R."/>
            <person name="La Ragione R."/>
            <person name="Hildebrand F."/>
            <person name="Pallen M.J."/>
        </authorList>
    </citation>
    <scope>NUCLEOTIDE SEQUENCE</scope>
    <source>
        <strain evidence="8">CHK124-7917</strain>
    </source>
</reference>
<evidence type="ECO:0000256" key="2">
    <source>
        <dbReference type="ARBA" id="ARBA00022475"/>
    </source>
</evidence>
<name>A0A921GHX4_9ACTN</name>
<comment type="caution">
    <text evidence="8">The sequence shown here is derived from an EMBL/GenBank/DDBJ whole genome shotgun (WGS) entry which is preliminary data.</text>
</comment>
<reference evidence="8" key="2">
    <citation type="submission" date="2021-09" db="EMBL/GenBank/DDBJ databases">
        <authorList>
            <person name="Gilroy R."/>
        </authorList>
    </citation>
    <scope>NUCLEOTIDE SEQUENCE</scope>
    <source>
        <strain evidence="8">CHK124-7917</strain>
    </source>
</reference>
<sequence length="313" mass="32386">MEGALVLGVALTAFLGTLVLVPGGGEGAVWSPGSFARRAGHRVARLMRRFGGSATVSLLIGTDVGQRLALEASSTPVAIAFGVGPEGSLAALLCAGALVCAFFGLLLASPLACPVVGLALVGICVSRDAARGRRIRREVLGAMPGIYRTLAVAMGSGQTLAQAVEYVGTHERGPASAAFARMSLRLRCGTGTEEAVEALSRELDVPGAELLATALVISHRTGSPLRDLLVRSARLAERQGEFERLLSVKTAQVRLSVRIVCLLPVIMVGALTLLSPDFQRGLLTPAGIGCICAAMALDGLALAIIRRMMRGVL</sequence>
<feature type="transmembrane region" description="Helical" evidence="6">
    <location>
        <begin position="286"/>
        <end position="305"/>
    </location>
</feature>
<feature type="transmembrane region" description="Helical" evidence="6">
    <location>
        <begin position="255"/>
        <end position="274"/>
    </location>
</feature>
<keyword evidence="4 6" id="KW-1133">Transmembrane helix</keyword>
<gene>
    <name evidence="8" type="ORF">K8U72_10735</name>
</gene>
<evidence type="ECO:0000259" key="7">
    <source>
        <dbReference type="Pfam" id="PF00482"/>
    </source>
</evidence>